<dbReference type="EMBL" id="CABWKZ010000014">
    <property type="protein sequence ID" value="VXA55493.1"/>
    <property type="molecule type" value="Genomic_DNA"/>
</dbReference>
<dbReference type="InterPro" id="IPR025640">
    <property type="entry name" value="GYF_2"/>
</dbReference>
<dbReference type="Proteomes" id="UP000430404">
    <property type="component" value="Unassembled WGS sequence"/>
</dbReference>
<feature type="transmembrane region" description="Helical" evidence="1">
    <location>
        <begin position="85"/>
        <end position="109"/>
    </location>
</feature>
<evidence type="ECO:0000313" key="4">
    <source>
        <dbReference type="Proteomes" id="UP000430404"/>
    </source>
</evidence>
<evidence type="ECO:0000256" key="1">
    <source>
        <dbReference type="SAM" id="Phobius"/>
    </source>
</evidence>
<keyword evidence="1" id="KW-0472">Membrane</keyword>
<proteinExistence type="predicted"/>
<reference evidence="3 4" key="1">
    <citation type="submission" date="2019-10" db="EMBL/GenBank/DDBJ databases">
        <authorList>
            <person name="Karimi E."/>
        </authorList>
    </citation>
    <scope>NUCLEOTIDE SEQUENCE [LARGE SCALE GENOMIC DNA]</scope>
    <source>
        <strain evidence="3">Acinetobacter sp. 8BE</strain>
    </source>
</reference>
<dbReference type="AlphaFoldDB" id="A0A653K5A4"/>
<accession>A0A653K5A4</accession>
<feature type="domain" description="GYF" evidence="2">
    <location>
        <begin position="15"/>
        <end position="56"/>
    </location>
</feature>
<name>A0A653K5A4_9GAMM</name>
<organism evidence="3 4">
    <name type="scientific">Acinetobacter proteolyticus</name>
    <dbReference type="NCBI Taxonomy" id="1776741"/>
    <lineage>
        <taxon>Bacteria</taxon>
        <taxon>Pseudomonadati</taxon>
        <taxon>Pseudomonadota</taxon>
        <taxon>Gammaproteobacteria</taxon>
        <taxon>Moraxellales</taxon>
        <taxon>Moraxellaceae</taxon>
        <taxon>Acinetobacter</taxon>
    </lineage>
</organism>
<protein>
    <recommendedName>
        <fullName evidence="2">GYF domain-containing protein</fullName>
    </recommendedName>
</protein>
<evidence type="ECO:0000313" key="3">
    <source>
        <dbReference type="EMBL" id="VXA55493.1"/>
    </source>
</evidence>
<keyword evidence="1" id="KW-0812">Transmembrane</keyword>
<sequence length="190" mass="21794">MEKNLNLEENLANEWFYEKNGERIGAISQSQMINLIQTGGLHRDTAVWRKGLKDWVFLEKTELNQFIDNTLPPPLTGQHVNNTMVWVLAFAPILGLFLEYFVAGIFSGGNVELATYKVEEGYYFVITIALNIMLSILDEKRLDKAGVKTEKFKGMVWLVPVYLFQRAKALDQSLAYFIVWIVCFIVANYS</sequence>
<keyword evidence="1" id="KW-1133">Transmembrane helix</keyword>
<gene>
    <name evidence="3" type="ORF">ACI8B_210282</name>
</gene>
<dbReference type="Pfam" id="PF14237">
    <property type="entry name" value="GYF_2"/>
    <property type="match status" value="1"/>
</dbReference>
<evidence type="ECO:0000259" key="2">
    <source>
        <dbReference type="Pfam" id="PF14237"/>
    </source>
</evidence>
<dbReference type="RefSeq" id="WP_159725144.1">
    <property type="nucleotide sequence ID" value="NZ_LR732744.1"/>
</dbReference>
<feature type="transmembrane region" description="Helical" evidence="1">
    <location>
        <begin position="173"/>
        <end position="189"/>
    </location>
</feature>
<feature type="transmembrane region" description="Helical" evidence="1">
    <location>
        <begin position="121"/>
        <end position="137"/>
    </location>
</feature>